<dbReference type="KEGG" id="taa:NMY3_01472"/>
<keyword evidence="2" id="KW-0812">Transmembrane</keyword>
<evidence type="ECO:0000313" key="4">
    <source>
        <dbReference type="Proteomes" id="UP000058925"/>
    </source>
</evidence>
<protein>
    <submittedName>
        <fullName evidence="3">Uncharacterized protein</fullName>
    </submittedName>
</protein>
<feature type="region of interest" description="Disordered" evidence="1">
    <location>
        <begin position="135"/>
        <end position="155"/>
    </location>
</feature>
<organism evidence="3 4">
    <name type="scientific">Candidatus Nitrosocosmicus oleophilus</name>
    <dbReference type="NCBI Taxonomy" id="1353260"/>
    <lineage>
        <taxon>Archaea</taxon>
        <taxon>Nitrososphaerota</taxon>
        <taxon>Nitrososphaeria</taxon>
        <taxon>Nitrososphaerales</taxon>
        <taxon>Nitrososphaeraceae</taxon>
        <taxon>Candidatus Nitrosocosmicus</taxon>
    </lineage>
</organism>
<feature type="compositionally biased region" description="Polar residues" evidence="1">
    <location>
        <begin position="138"/>
        <end position="153"/>
    </location>
</feature>
<sequence length="270" mass="30308">MFGFESTSDLMIVAIFVQTIVISLIILTIYLKIRKIQYKNIDLNEKIDEKLDRVESKLSYLYNQVLVISANEDKFKYPRSSLDPSTFRRTGVTTHEESVSQSLLKDTILYGQNSRDARISETGQTANTYAIKSKDSETNPIPTIETSSISQPESVPPIMTTGSNPLSNNNSFSEISTNNKRSDTAAKDTIADFVDDSKVSIDSKNIDHTDSPYEKNTNPEIDKIEREILTALKRLGGSNDNYGYGYGDSNREDVIYQTAKKSDRKGKNID</sequence>
<reference evidence="4" key="1">
    <citation type="submission" date="2015-10" db="EMBL/GenBank/DDBJ databases">
        <title>Niche specialization of a soil ammonia-oxidizing archaeon, Candidatus Nitrosocosmicus oleophilus.</title>
        <authorList>
            <person name="Jung M.-Y."/>
            <person name="Rhee S.-K."/>
        </authorList>
    </citation>
    <scope>NUCLEOTIDE SEQUENCE [LARGE SCALE GENOMIC DNA]</scope>
    <source>
        <strain evidence="4">MY3</strain>
    </source>
</reference>
<evidence type="ECO:0000256" key="2">
    <source>
        <dbReference type="SAM" id="Phobius"/>
    </source>
</evidence>
<feature type="transmembrane region" description="Helical" evidence="2">
    <location>
        <begin position="12"/>
        <end position="31"/>
    </location>
</feature>
<accession>A0A654LZ19</accession>
<evidence type="ECO:0000313" key="3">
    <source>
        <dbReference type="EMBL" id="ALI35676.1"/>
    </source>
</evidence>
<proteinExistence type="predicted"/>
<gene>
    <name evidence="3" type="ORF">NMY3_01472</name>
</gene>
<keyword evidence="4" id="KW-1185">Reference proteome</keyword>
<name>A0A654LZ19_9ARCH</name>
<evidence type="ECO:0000256" key="1">
    <source>
        <dbReference type="SAM" id="MobiDB-lite"/>
    </source>
</evidence>
<dbReference type="Proteomes" id="UP000058925">
    <property type="component" value="Chromosome"/>
</dbReference>
<dbReference type="EMBL" id="CP012850">
    <property type="protein sequence ID" value="ALI35676.1"/>
    <property type="molecule type" value="Genomic_DNA"/>
</dbReference>
<keyword evidence="2" id="KW-1133">Transmembrane helix</keyword>
<keyword evidence="2" id="KW-0472">Membrane</keyword>
<dbReference type="AlphaFoldDB" id="A0A654LZ19"/>